<dbReference type="InterPro" id="IPR016084">
    <property type="entry name" value="Haem_Oase-like_multi-hlx"/>
</dbReference>
<proteinExistence type="predicted"/>
<sequence>METGKRCWVQTCWLVLCLLSTFCGTSAHSEDIRDVCSIQGSSSGDSKWCSSSARQGTDVDIYEALWVENLDLVEQILQLPFLQHMQRGDLPADSYINFMMQDIYYLVTVTDMLEEMSRKVEEPHDLKEFLVERHQSYKRSSTRMLQKFNLKGVSDIKVIPAMKSYLDEYQRVMEEEEAIMMAASLMPCSTLWVWLANQLHIDYDNAYWIWKKNNMYRNPEKHYKDLLNKHLKDDKKIKRAKEMFRKQMQSEHDFFKALVPN</sequence>
<dbReference type="AlphaFoldDB" id="A0A3Q2Q287"/>
<reference evidence="3" key="2">
    <citation type="submission" date="2025-09" db="UniProtKB">
        <authorList>
            <consortium name="Ensembl"/>
        </authorList>
    </citation>
    <scope>IDENTIFICATION</scope>
</reference>
<protein>
    <submittedName>
        <fullName evidence="3">Uncharacterized LOC105933430</fullName>
    </submittedName>
</protein>
<accession>A0A3Q2Q287</accession>
<dbReference type="Proteomes" id="UP000265000">
    <property type="component" value="Unplaced"/>
</dbReference>
<dbReference type="PANTHER" id="PTHR43198:SF2">
    <property type="entry name" value="SI:CH1073-67J19.1-RELATED"/>
    <property type="match status" value="1"/>
</dbReference>
<keyword evidence="1" id="KW-0732">Signal</keyword>
<evidence type="ECO:0000313" key="4">
    <source>
        <dbReference type="Proteomes" id="UP000265000"/>
    </source>
</evidence>
<dbReference type="Pfam" id="PF03070">
    <property type="entry name" value="TENA_THI-4"/>
    <property type="match status" value="1"/>
</dbReference>
<organism evidence="3 4">
    <name type="scientific">Fundulus heteroclitus</name>
    <name type="common">Killifish</name>
    <name type="synonym">Mummichog</name>
    <dbReference type="NCBI Taxonomy" id="8078"/>
    <lineage>
        <taxon>Eukaryota</taxon>
        <taxon>Metazoa</taxon>
        <taxon>Chordata</taxon>
        <taxon>Craniata</taxon>
        <taxon>Vertebrata</taxon>
        <taxon>Euteleostomi</taxon>
        <taxon>Actinopterygii</taxon>
        <taxon>Neopterygii</taxon>
        <taxon>Teleostei</taxon>
        <taxon>Neoteleostei</taxon>
        <taxon>Acanthomorphata</taxon>
        <taxon>Ovalentaria</taxon>
        <taxon>Atherinomorphae</taxon>
        <taxon>Cyprinodontiformes</taxon>
        <taxon>Fundulidae</taxon>
        <taxon>Fundulus</taxon>
    </lineage>
</organism>
<feature type="domain" description="Thiaminase-2/PQQC" evidence="2">
    <location>
        <begin position="80"/>
        <end position="257"/>
    </location>
</feature>
<reference evidence="3" key="1">
    <citation type="submission" date="2025-08" db="UniProtKB">
        <authorList>
            <consortium name="Ensembl"/>
        </authorList>
    </citation>
    <scope>IDENTIFICATION</scope>
</reference>
<dbReference type="GeneID" id="105933430"/>
<dbReference type="GO" id="GO:0006772">
    <property type="term" value="P:thiamine metabolic process"/>
    <property type="evidence" value="ECO:0007669"/>
    <property type="project" value="UniProtKB-ARBA"/>
</dbReference>
<dbReference type="GeneTree" id="ENSGT01030000234852"/>
<dbReference type="InterPro" id="IPR004305">
    <property type="entry name" value="Thiaminase-2/PQQC"/>
</dbReference>
<dbReference type="Gene3D" id="1.20.910.10">
    <property type="entry name" value="Heme oxygenase-like"/>
    <property type="match status" value="1"/>
</dbReference>
<evidence type="ECO:0000313" key="3">
    <source>
        <dbReference type="Ensembl" id="ENSFHEP00000019962.1"/>
    </source>
</evidence>
<dbReference type="OrthoDB" id="6051518at2759"/>
<dbReference type="PANTHER" id="PTHR43198">
    <property type="entry name" value="BIFUNCTIONAL TH2 PROTEIN"/>
    <property type="match status" value="1"/>
</dbReference>
<dbReference type="SUPFAM" id="SSF48613">
    <property type="entry name" value="Heme oxygenase-like"/>
    <property type="match status" value="1"/>
</dbReference>
<evidence type="ECO:0000259" key="2">
    <source>
        <dbReference type="Pfam" id="PF03070"/>
    </source>
</evidence>
<dbReference type="Ensembl" id="ENSFHET00000029336.1">
    <property type="protein sequence ID" value="ENSFHEP00000019962.1"/>
    <property type="gene ID" value="ENSFHEG00000021869.1"/>
</dbReference>
<evidence type="ECO:0000256" key="1">
    <source>
        <dbReference type="SAM" id="SignalP"/>
    </source>
</evidence>
<feature type="signal peptide" evidence="1">
    <location>
        <begin position="1"/>
        <end position="27"/>
    </location>
</feature>
<name>A0A3Q2Q287_FUNHE</name>
<feature type="chain" id="PRO_5018722944" evidence="1">
    <location>
        <begin position="28"/>
        <end position="261"/>
    </location>
</feature>
<dbReference type="GO" id="GO:0005829">
    <property type="term" value="C:cytosol"/>
    <property type="evidence" value="ECO:0007669"/>
    <property type="project" value="TreeGrafter"/>
</dbReference>
<dbReference type="STRING" id="8078.ENSFHEP00000019962"/>
<dbReference type="InterPro" id="IPR050967">
    <property type="entry name" value="Thiamine_Salvage_TenA"/>
</dbReference>
<keyword evidence="4" id="KW-1185">Reference proteome</keyword>